<dbReference type="CDD" id="cd00093">
    <property type="entry name" value="HTH_XRE"/>
    <property type="match status" value="1"/>
</dbReference>
<dbReference type="InterPro" id="IPR001387">
    <property type="entry name" value="Cro/C1-type_HTH"/>
</dbReference>
<dbReference type="EMBL" id="LOMZ01000004">
    <property type="protein sequence ID" value="PLC10690.1"/>
    <property type="molecule type" value="Genomic_DNA"/>
</dbReference>
<evidence type="ECO:0000259" key="1">
    <source>
        <dbReference type="PROSITE" id="PS50943"/>
    </source>
</evidence>
<dbReference type="Proteomes" id="UP000234632">
    <property type="component" value="Unassembled WGS sequence"/>
</dbReference>
<dbReference type="SUPFAM" id="SSF47413">
    <property type="entry name" value="lambda repressor-like DNA-binding domains"/>
    <property type="match status" value="1"/>
</dbReference>
<name>A0A2N4SXJ3_9MICC</name>
<feature type="domain" description="HTH cro/C1-type" evidence="1">
    <location>
        <begin position="6"/>
        <end position="41"/>
    </location>
</feature>
<dbReference type="AlphaFoldDB" id="A0A2N4SXJ3"/>
<evidence type="ECO:0000313" key="3">
    <source>
        <dbReference type="Proteomes" id="UP000234632"/>
    </source>
</evidence>
<gene>
    <name evidence="2" type="ORF">AUQ48_16660</name>
</gene>
<protein>
    <recommendedName>
        <fullName evidence="1">HTH cro/C1-type domain-containing protein</fullName>
    </recommendedName>
</protein>
<organism evidence="2 3">
    <name type="scientific">Kocuria flava</name>
    <dbReference type="NCBI Taxonomy" id="446860"/>
    <lineage>
        <taxon>Bacteria</taxon>
        <taxon>Bacillati</taxon>
        <taxon>Actinomycetota</taxon>
        <taxon>Actinomycetes</taxon>
        <taxon>Micrococcales</taxon>
        <taxon>Micrococcaceae</taxon>
        <taxon>Kocuria</taxon>
    </lineage>
</organism>
<evidence type="ECO:0000313" key="2">
    <source>
        <dbReference type="EMBL" id="PLC10690.1"/>
    </source>
</evidence>
<dbReference type="InterPro" id="IPR010982">
    <property type="entry name" value="Lambda_DNA-bd_dom_sf"/>
</dbReference>
<dbReference type="SMART" id="SM00530">
    <property type="entry name" value="HTH_XRE"/>
    <property type="match status" value="1"/>
</dbReference>
<accession>A0A2N4SXJ3</accession>
<reference evidence="2 3" key="1">
    <citation type="submission" date="2015-12" db="EMBL/GenBank/DDBJ databases">
        <authorList>
            <person name="Shamseldin A."/>
            <person name="Moawad H."/>
            <person name="Abd El-Rahim W.M."/>
            <person name="Sadowsky M.J."/>
        </authorList>
    </citation>
    <scope>NUCLEOTIDE SEQUENCE [LARGE SCALE GENOMIC DNA]</scope>
    <source>
        <strain evidence="2 3">S43</strain>
    </source>
</reference>
<dbReference type="Gene3D" id="1.10.260.40">
    <property type="entry name" value="lambda repressor-like DNA-binding domains"/>
    <property type="match status" value="1"/>
</dbReference>
<dbReference type="GO" id="GO:0003677">
    <property type="term" value="F:DNA binding"/>
    <property type="evidence" value="ECO:0007669"/>
    <property type="project" value="InterPro"/>
</dbReference>
<comment type="caution">
    <text evidence="2">The sequence shown here is derived from an EMBL/GenBank/DDBJ whole genome shotgun (WGS) entry which is preliminary data.</text>
</comment>
<proteinExistence type="predicted"/>
<sequence length="156" mass="16862">MHPLELLAAREALGLTREVLADALDVSVSLVRTWERGQSTIPDDVRRRLEHLEAYTDALAAALAARLTRRNASAAPTIGAYTRDDELPAIPLPGAPLTPTARWWRVVAYRTARAVRGARITSGAIITDATLETADMVVDGTPVQVKQYTGPAGKPR</sequence>
<dbReference type="PROSITE" id="PS50943">
    <property type="entry name" value="HTH_CROC1"/>
    <property type="match status" value="1"/>
</dbReference>
<dbReference type="Pfam" id="PF01381">
    <property type="entry name" value="HTH_3"/>
    <property type="match status" value="1"/>
</dbReference>